<evidence type="ECO:0000313" key="1">
    <source>
        <dbReference type="EMBL" id="NUX98757.1"/>
    </source>
</evidence>
<protein>
    <submittedName>
        <fullName evidence="1">Uncharacterized protein</fullName>
    </submittedName>
</protein>
<accession>A0A7Y6MVV0</accession>
<sequence length="48" mass="5473">MTSYIILAFASVSAAALGYVWGWDIGYHDRINDETGAELRSRIYKEDF</sequence>
<evidence type="ECO:0000313" key="2">
    <source>
        <dbReference type="Proteomes" id="UP000594380"/>
    </source>
</evidence>
<dbReference type="Proteomes" id="UP000594380">
    <property type="component" value="Unassembled WGS sequence"/>
</dbReference>
<proteinExistence type="predicted"/>
<comment type="caution">
    <text evidence="1">The sequence shown here is derived from an EMBL/GenBank/DDBJ whole genome shotgun (WGS) entry which is preliminary data.</text>
</comment>
<dbReference type="EMBL" id="JAALDK010000001">
    <property type="protein sequence ID" value="NUX98757.1"/>
    <property type="molecule type" value="Genomic_DNA"/>
</dbReference>
<name>A0A7Y6MVV0_9BURK</name>
<gene>
    <name evidence="1" type="ORF">G5S42_03165</name>
</gene>
<dbReference type="AlphaFoldDB" id="A0A7Y6MVV0"/>
<dbReference type="RefSeq" id="WP_176105496.1">
    <property type="nucleotide sequence ID" value="NZ_JAALDK010000001.1"/>
</dbReference>
<reference evidence="1 2" key="1">
    <citation type="submission" date="2020-02" db="EMBL/GenBank/DDBJ databases">
        <title>Paraburkholderia simonii sp. nov. and Paraburkholderia youngii sp. nov. Brazilian and Mexican Mimosa-associated rhizobia.</title>
        <authorList>
            <person name="Mavima L."/>
            <person name="Beukes C.W."/>
            <person name="Chan W.Y."/>
            <person name="Palmer M."/>
            <person name="De Meyer S.E."/>
            <person name="James E.K."/>
            <person name="Venter S.N."/>
            <person name="Steenkamp E.T."/>
        </authorList>
    </citation>
    <scope>NUCLEOTIDE SEQUENCE [LARGE SCALE GENOMIC DNA]</scope>
    <source>
        <strain evidence="1 2">JPY169</strain>
    </source>
</reference>
<organism evidence="1 2">
    <name type="scientific">Paraburkholderia youngii</name>
    <dbReference type="NCBI Taxonomy" id="2782701"/>
    <lineage>
        <taxon>Bacteria</taxon>
        <taxon>Pseudomonadati</taxon>
        <taxon>Pseudomonadota</taxon>
        <taxon>Betaproteobacteria</taxon>
        <taxon>Burkholderiales</taxon>
        <taxon>Burkholderiaceae</taxon>
        <taxon>Paraburkholderia</taxon>
    </lineage>
</organism>
<dbReference type="GeneID" id="301099345"/>